<evidence type="ECO:0000313" key="1">
    <source>
        <dbReference type="EMBL" id="GHF98619.1"/>
    </source>
</evidence>
<name>A0ABQ3K0K3_9DEIO</name>
<dbReference type="NCBIfam" id="NF038048">
    <property type="entry name" value="DIP1984_fam"/>
    <property type="match status" value="1"/>
</dbReference>
<protein>
    <recommendedName>
        <fullName evidence="3">Septicolysin</fullName>
    </recommendedName>
</protein>
<evidence type="ECO:0008006" key="3">
    <source>
        <dbReference type="Google" id="ProtNLM"/>
    </source>
</evidence>
<organism evidence="1 2">
    <name type="scientific">Deinococcus piscis</name>
    <dbReference type="NCBI Taxonomy" id="394230"/>
    <lineage>
        <taxon>Bacteria</taxon>
        <taxon>Thermotogati</taxon>
        <taxon>Deinococcota</taxon>
        <taxon>Deinococci</taxon>
        <taxon>Deinococcales</taxon>
        <taxon>Deinococcaceae</taxon>
        <taxon>Deinococcus</taxon>
    </lineage>
</organism>
<proteinExistence type="predicted"/>
<dbReference type="Proteomes" id="UP000632154">
    <property type="component" value="Unassembled WGS sequence"/>
</dbReference>
<evidence type="ECO:0000313" key="2">
    <source>
        <dbReference type="Proteomes" id="UP000632154"/>
    </source>
</evidence>
<comment type="caution">
    <text evidence="1">The sequence shown here is derived from an EMBL/GenBank/DDBJ whole genome shotgun (WGS) entry which is preliminary data.</text>
</comment>
<dbReference type="EMBL" id="BNAL01000007">
    <property type="protein sequence ID" value="GHF98619.1"/>
    <property type="molecule type" value="Genomic_DNA"/>
</dbReference>
<keyword evidence="2" id="KW-1185">Reference proteome</keyword>
<sequence length="153" mass="16889">MKLAEALILRTDLQKRLAQVAARLGQNVLVQEGDAPAEDPSALLAEHAELTAQLGRLIPAIHLTNLTTRLADGRTLTQALTERDLLDGRLNLLRQTAESASVQQQRFGGSEIRWVSAVNIPELQRQIDALAKVRRELDTALQQANWLTDLQEG</sequence>
<accession>A0ABQ3K0K3</accession>
<reference evidence="2" key="1">
    <citation type="journal article" date="2019" name="Int. J. Syst. Evol. Microbiol.">
        <title>The Global Catalogue of Microorganisms (GCM) 10K type strain sequencing project: providing services to taxonomists for standard genome sequencing and annotation.</title>
        <authorList>
            <consortium name="The Broad Institute Genomics Platform"/>
            <consortium name="The Broad Institute Genome Sequencing Center for Infectious Disease"/>
            <person name="Wu L."/>
            <person name="Ma J."/>
        </authorList>
    </citation>
    <scope>NUCLEOTIDE SEQUENCE [LARGE SCALE GENOMIC DNA]</scope>
    <source>
        <strain evidence="2">CGMCC 1.18439</strain>
    </source>
</reference>
<dbReference type="RefSeq" id="WP_189642412.1">
    <property type="nucleotide sequence ID" value="NZ_BNAL01000007.1"/>
</dbReference>
<dbReference type="Pfam" id="PF20935">
    <property type="entry name" value="DUF6847"/>
    <property type="match status" value="1"/>
</dbReference>
<dbReference type="CDD" id="cd12208">
    <property type="entry name" value="DIP1984-like"/>
    <property type="match status" value="1"/>
</dbReference>
<dbReference type="InterPro" id="IPR047741">
    <property type="entry name" value="DIP1984-like"/>
</dbReference>
<gene>
    <name evidence="1" type="ORF">GCM10017783_08200</name>
</gene>
<dbReference type="Gene3D" id="6.10.320.10">
    <property type="match status" value="1"/>
</dbReference>